<dbReference type="Pfam" id="PF01825">
    <property type="entry name" value="GPS"/>
    <property type="match status" value="1"/>
</dbReference>
<dbReference type="InterPro" id="IPR017452">
    <property type="entry name" value="GPCR_Rhodpsn_7TM"/>
</dbReference>
<keyword evidence="6 9" id="KW-0472">Membrane</keyword>
<feature type="transmembrane region" description="Helical" evidence="9">
    <location>
        <begin position="882"/>
        <end position="903"/>
    </location>
</feature>
<dbReference type="InterPro" id="IPR003591">
    <property type="entry name" value="Leu-rich_rpt_typical-subtyp"/>
</dbReference>
<feature type="transmembrane region" description="Helical" evidence="9">
    <location>
        <begin position="201"/>
        <end position="228"/>
    </location>
</feature>
<keyword evidence="7" id="KW-1015">Disulfide bond</keyword>
<keyword evidence="3 9" id="KW-0812">Transmembrane</keyword>
<dbReference type="SUPFAM" id="SSF52058">
    <property type="entry name" value="L domain-like"/>
    <property type="match status" value="1"/>
</dbReference>
<keyword evidence="4" id="KW-0677">Repeat</keyword>
<dbReference type="Gene3D" id="3.80.10.10">
    <property type="entry name" value="Ribonuclease Inhibitor"/>
    <property type="match status" value="1"/>
</dbReference>
<evidence type="ECO:0000313" key="14">
    <source>
        <dbReference type="Proteomes" id="UP000663855"/>
    </source>
</evidence>
<feature type="transmembrane region" description="Helical" evidence="9">
    <location>
        <begin position="915"/>
        <end position="939"/>
    </location>
</feature>
<dbReference type="PROSITE" id="PS50261">
    <property type="entry name" value="G_PROTEIN_RECEP_F2_4"/>
    <property type="match status" value="1"/>
</dbReference>
<dbReference type="PROSITE" id="PS50221">
    <property type="entry name" value="GAIN_B"/>
    <property type="match status" value="1"/>
</dbReference>
<comment type="caution">
    <text evidence="13">The sequence shown here is derived from an EMBL/GenBank/DDBJ whole genome shotgun (WGS) entry which is preliminary data.</text>
</comment>
<dbReference type="InterPro" id="IPR057244">
    <property type="entry name" value="GAIN_B"/>
</dbReference>
<evidence type="ECO:0000256" key="9">
    <source>
        <dbReference type="SAM" id="Phobius"/>
    </source>
</evidence>
<dbReference type="InterPro" id="IPR032675">
    <property type="entry name" value="LRR_dom_sf"/>
</dbReference>
<dbReference type="Pfam" id="PF13855">
    <property type="entry name" value="LRR_8"/>
    <property type="match status" value="1"/>
</dbReference>
<feature type="region of interest" description="Disordered" evidence="8">
    <location>
        <begin position="1"/>
        <end position="23"/>
    </location>
</feature>
<feature type="domain" description="G-protein coupled receptors family 2 profile 2" evidence="11">
    <location>
        <begin position="880"/>
        <end position="1150"/>
    </location>
</feature>
<feature type="transmembrane region" description="Helical" evidence="9">
    <location>
        <begin position="38"/>
        <end position="58"/>
    </location>
</feature>
<evidence type="ECO:0000259" key="12">
    <source>
        <dbReference type="PROSITE" id="PS50262"/>
    </source>
</evidence>
<proteinExistence type="predicted"/>
<evidence type="ECO:0000256" key="2">
    <source>
        <dbReference type="ARBA" id="ARBA00022614"/>
    </source>
</evidence>
<dbReference type="SMART" id="SM00369">
    <property type="entry name" value="LRR_TYP"/>
    <property type="match status" value="3"/>
</dbReference>
<feature type="domain" description="G-protein coupled receptors family 1 profile" evidence="12">
    <location>
        <begin position="50"/>
        <end position="345"/>
    </location>
</feature>
<dbReference type="PROSITE" id="PS51450">
    <property type="entry name" value="LRR"/>
    <property type="match status" value="1"/>
</dbReference>
<gene>
    <name evidence="13" type="ORF">CJN711_LOCUS17163</name>
</gene>
<feature type="transmembrane region" description="Helical" evidence="9">
    <location>
        <begin position="1001"/>
        <end position="1024"/>
    </location>
</feature>
<name>A0A815DSS4_9BILA</name>
<dbReference type="PANTHER" id="PTHR48051:SF1">
    <property type="entry name" value="RAS SUPPRESSOR PROTEIN 1"/>
    <property type="match status" value="1"/>
</dbReference>
<feature type="transmembrane region" description="Helical" evidence="9">
    <location>
        <begin position="959"/>
        <end position="989"/>
    </location>
</feature>
<reference evidence="13" key="1">
    <citation type="submission" date="2021-02" db="EMBL/GenBank/DDBJ databases">
        <authorList>
            <person name="Nowell W R."/>
        </authorList>
    </citation>
    <scope>NUCLEOTIDE SEQUENCE</scope>
</reference>
<evidence type="ECO:0000256" key="6">
    <source>
        <dbReference type="ARBA" id="ARBA00023136"/>
    </source>
</evidence>
<feature type="domain" description="GAIN-B" evidence="10">
    <location>
        <begin position="735"/>
        <end position="877"/>
    </location>
</feature>
<dbReference type="GO" id="GO:0004930">
    <property type="term" value="F:G protein-coupled receptor activity"/>
    <property type="evidence" value="ECO:0007669"/>
    <property type="project" value="InterPro"/>
</dbReference>
<evidence type="ECO:0000313" key="13">
    <source>
        <dbReference type="EMBL" id="CAF1305572.1"/>
    </source>
</evidence>
<dbReference type="GO" id="GO:0016020">
    <property type="term" value="C:membrane"/>
    <property type="evidence" value="ECO:0007669"/>
    <property type="project" value="UniProtKB-SubCell"/>
</dbReference>
<feature type="transmembrane region" description="Helical" evidence="9">
    <location>
        <begin position="1129"/>
        <end position="1151"/>
    </location>
</feature>
<keyword evidence="5 9" id="KW-1133">Transmembrane helix</keyword>
<protein>
    <submittedName>
        <fullName evidence="13">Uncharacterized protein</fullName>
    </submittedName>
</protein>
<dbReference type="Gene3D" id="1.20.1070.10">
    <property type="entry name" value="Rhodopsin 7-helix transmembrane proteins"/>
    <property type="match status" value="2"/>
</dbReference>
<dbReference type="PROSITE" id="PS50262">
    <property type="entry name" value="G_PROTEIN_RECEP_F1_2"/>
    <property type="match status" value="1"/>
</dbReference>
<comment type="subcellular location">
    <subcellularLocation>
        <location evidence="1">Membrane</location>
        <topology evidence="1">Multi-pass membrane protein</topology>
    </subcellularLocation>
</comment>
<dbReference type="InterPro" id="IPR001611">
    <property type="entry name" value="Leu-rich_rpt"/>
</dbReference>
<sequence>MVTGITPTTSSQIRMKLSSSSSSSDKHIEDAIRLTNSIFPLIVLPLATVGNFLCFLVFCRPKFQKRLTRTSSICLRLLCVNDLILLYLFIIDVLLKVYMEPSKRIYSTPLTCRLYKFIRYSFLDMSAYIQLGLTTDRFICCVHHRYYSHWRKKCYIYYLLLVAFLLIVVKNSSFLAPSYGYTAPNKNYTVKCSVKIEAKSFALYMAYGQSLIDVVFITCIPFFLIVYFNSKILREVLRLRTECWSTLTKLINKKQGQSQDSNTRARAVIRNRSKRRLHLTFALGCISFVFVLSTAPYKIFKVVERHDKIIRDLLKRGASKSGPILLAEVIIDCLEYLSCSTPFFVCLATSIVTNEQSLIEANSIPCNRIVSDESIVFVCSENSRMDEFNFHNLNDSILDRIINLQVIGTDIRGPLELISANICRLKGLKHLNLSNNRIRVASFNFTPLCSSQLEILDLSDNLLSEVPIQWISQLSSLKSINLSKNNLTSIPYSMFNNIGNIENFDASSNCLTTFELWLIKIKKLINFSNNPITHFTNAYEVDLSHYQSNITERILLKNTGTKIAFYDNMFEMYNRCTEINSNSTKLLMETIRRINDANHGLLLWNCSCERYYLQEYVVSIVPDNVFSAWKCRTEDNLTYTQKCNNQSSFNFESSEPRLCFIKNQSYFHALLTLNESDDQTAINHFTKLIDYSSTHLSETSVQTVAETIQNNFQNIVRFIENFLQSIDTLQNISFNSVGILSVSKTRSVNSYSRIVDTSISVDLISIQNLSETHIYIFYDLPSSFFRYAQKDQNIIIVSPIVGIHLPSNVPRSINISFIDKLSIHTKRSGKYSCVFWQHHQWNDSGCTHSADYNSNRHFCFCNHTTSFALIFIPDQTTSHTSIPAIVIAIVSIVCFSISIILSINRQAESFRHISIANIFTLSNSIILFTLLTTIIIHSYRSSSRKPIVEDKCSTLSENLAIATYFFLILTFASKTLLGIDYFLTIFFRFISVEFKTISNGWFYGSFLLVIAFALIPTIIIVVAKHQWKNLFTQYDGVCWFHKSFIFRFVSIPILIFIGLNILIIAGITIRILQFLMKRETLKKIQKRMTISIMIWITLCMSLGITWIFGPFLDFMVNEKSQSSSTILQSIFGCFNGLEGVWVLAINIFFYLNQNLNRKNRQLFLNKIKK</sequence>
<organism evidence="13 14">
    <name type="scientific">Rotaria magnacalcarata</name>
    <dbReference type="NCBI Taxonomy" id="392030"/>
    <lineage>
        <taxon>Eukaryota</taxon>
        <taxon>Metazoa</taxon>
        <taxon>Spiralia</taxon>
        <taxon>Gnathifera</taxon>
        <taxon>Rotifera</taxon>
        <taxon>Eurotatoria</taxon>
        <taxon>Bdelloidea</taxon>
        <taxon>Philodinida</taxon>
        <taxon>Philodinidae</taxon>
        <taxon>Rotaria</taxon>
    </lineage>
</organism>
<dbReference type="InterPro" id="IPR000276">
    <property type="entry name" value="GPCR_Rhodpsn"/>
</dbReference>
<dbReference type="Proteomes" id="UP000663855">
    <property type="component" value="Unassembled WGS sequence"/>
</dbReference>
<dbReference type="AlphaFoldDB" id="A0A815DSS4"/>
<dbReference type="PANTHER" id="PTHR48051">
    <property type="match status" value="1"/>
</dbReference>
<dbReference type="SUPFAM" id="SSF81321">
    <property type="entry name" value="Family A G protein-coupled receptor-like"/>
    <property type="match status" value="1"/>
</dbReference>
<dbReference type="InterPro" id="IPR050216">
    <property type="entry name" value="LRR_domain-containing"/>
</dbReference>
<keyword evidence="2" id="KW-0433">Leucine-rich repeat</keyword>
<dbReference type="GO" id="GO:0005737">
    <property type="term" value="C:cytoplasm"/>
    <property type="evidence" value="ECO:0007669"/>
    <property type="project" value="TreeGrafter"/>
</dbReference>
<feature type="transmembrane region" description="Helical" evidence="9">
    <location>
        <begin position="155"/>
        <end position="181"/>
    </location>
</feature>
<feature type="transmembrane region" description="Helical" evidence="9">
    <location>
        <begin position="78"/>
        <end position="97"/>
    </location>
</feature>
<feature type="transmembrane region" description="Helical" evidence="9">
    <location>
        <begin position="1090"/>
        <end position="1109"/>
    </location>
</feature>
<evidence type="ECO:0000256" key="3">
    <source>
        <dbReference type="ARBA" id="ARBA00022692"/>
    </source>
</evidence>
<dbReference type="Pfam" id="PF00001">
    <property type="entry name" value="7tm_1"/>
    <property type="match status" value="1"/>
</dbReference>
<dbReference type="EMBL" id="CAJNOV010008005">
    <property type="protein sequence ID" value="CAF1305572.1"/>
    <property type="molecule type" value="Genomic_DNA"/>
</dbReference>
<evidence type="ECO:0000256" key="1">
    <source>
        <dbReference type="ARBA" id="ARBA00004141"/>
    </source>
</evidence>
<dbReference type="InterPro" id="IPR000203">
    <property type="entry name" value="GPS"/>
</dbReference>
<evidence type="ECO:0000259" key="10">
    <source>
        <dbReference type="PROSITE" id="PS50221"/>
    </source>
</evidence>
<evidence type="ECO:0000256" key="8">
    <source>
        <dbReference type="SAM" id="MobiDB-lite"/>
    </source>
</evidence>
<dbReference type="InterPro" id="IPR017981">
    <property type="entry name" value="GPCR_2-like_7TM"/>
</dbReference>
<dbReference type="GO" id="GO:0007166">
    <property type="term" value="P:cell surface receptor signaling pathway"/>
    <property type="evidence" value="ECO:0007669"/>
    <property type="project" value="InterPro"/>
</dbReference>
<feature type="transmembrane region" description="Helical" evidence="9">
    <location>
        <begin position="279"/>
        <end position="300"/>
    </location>
</feature>
<evidence type="ECO:0000259" key="11">
    <source>
        <dbReference type="PROSITE" id="PS50261"/>
    </source>
</evidence>
<evidence type="ECO:0000256" key="7">
    <source>
        <dbReference type="ARBA" id="ARBA00023157"/>
    </source>
</evidence>
<feature type="compositionally biased region" description="Polar residues" evidence="8">
    <location>
        <begin position="1"/>
        <end position="13"/>
    </location>
</feature>
<feature type="transmembrane region" description="Helical" evidence="9">
    <location>
        <begin position="117"/>
        <end position="134"/>
    </location>
</feature>
<accession>A0A815DSS4</accession>
<dbReference type="CDD" id="cd00637">
    <property type="entry name" value="7tm_classA_rhodopsin-like"/>
    <property type="match status" value="1"/>
</dbReference>
<feature type="transmembrane region" description="Helical" evidence="9">
    <location>
        <begin position="1044"/>
        <end position="1069"/>
    </location>
</feature>
<evidence type="ECO:0000256" key="5">
    <source>
        <dbReference type="ARBA" id="ARBA00022989"/>
    </source>
</evidence>
<evidence type="ECO:0000256" key="4">
    <source>
        <dbReference type="ARBA" id="ARBA00022737"/>
    </source>
</evidence>